<protein>
    <submittedName>
        <fullName evidence="3">Phage holin family protein</fullName>
    </submittedName>
</protein>
<proteinExistence type="predicted"/>
<dbReference type="InterPro" id="IPR009937">
    <property type="entry name" value="Phage_holin_3_6"/>
</dbReference>
<feature type="coiled-coil region" evidence="1">
    <location>
        <begin position="152"/>
        <end position="179"/>
    </location>
</feature>
<evidence type="ECO:0000313" key="4">
    <source>
        <dbReference type="Proteomes" id="UP000316500"/>
    </source>
</evidence>
<feature type="transmembrane region" description="Helical" evidence="2">
    <location>
        <begin position="51"/>
        <end position="81"/>
    </location>
</feature>
<name>A0A558GUY5_PAENT</name>
<gene>
    <name evidence="3" type="ORF">FQP90_16220</name>
</gene>
<accession>A0A558GUY5</accession>
<dbReference type="RefSeq" id="WP_144652113.1">
    <property type="nucleotide sequence ID" value="NZ_VNFK01000013.1"/>
</dbReference>
<reference evidence="3 4" key="1">
    <citation type="submission" date="2019-07" db="EMBL/GenBank/DDBJ databases">
        <title>Diversity of Bacteria from Kongsfjorden, Arctic.</title>
        <authorList>
            <person name="Yu Y."/>
        </authorList>
    </citation>
    <scope>NUCLEOTIDE SEQUENCE [LARGE SCALE GENOMIC DNA]</scope>
    <source>
        <strain evidence="3 4">SM1928</strain>
    </source>
</reference>
<keyword evidence="2" id="KW-0812">Transmembrane</keyword>
<evidence type="ECO:0000256" key="2">
    <source>
        <dbReference type="SAM" id="Phobius"/>
    </source>
</evidence>
<evidence type="ECO:0000313" key="3">
    <source>
        <dbReference type="EMBL" id="TVU60681.1"/>
    </source>
</evidence>
<keyword evidence="2" id="KW-1133">Transmembrane helix</keyword>
<organism evidence="3 4">
    <name type="scientific">Paenarthrobacter nitroguajacolicus</name>
    <name type="common">Arthrobacter nitroguajacolicus</name>
    <dbReference type="NCBI Taxonomy" id="211146"/>
    <lineage>
        <taxon>Bacteria</taxon>
        <taxon>Bacillati</taxon>
        <taxon>Actinomycetota</taxon>
        <taxon>Actinomycetes</taxon>
        <taxon>Micrococcales</taxon>
        <taxon>Micrococcaceae</taxon>
        <taxon>Paenarthrobacter</taxon>
    </lineage>
</organism>
<dbReference type="OrthoDB" id="4943943at2"/>
<feature type="transmembrane region" description="Helical" evidence="2">
    <location>
        <begin position="87"/>
        <end position="110"/>
    </location>
</feature>
<dbReference type="Pfam" id="PF07332">
    <property type="entry name" value="Phage_holin_3_6"/>
    <property type="match status" value="1"/>
</dbReference>
<comment type="caution">
    <text evidence="3">The sequence shown here is derived from an EMBL/GenBank/DDBJ whole genome shotgun (WGS) entry which is preliminary data.</text>
</comment>
<sequence length="282" mass="29935">MSGRHTGRTSQGPAIRTLPKTLKLVARLAPRQINDEIALAKVELKRKATQVGIAGAFFGVALVFLALLVIALVVAAILGLATIMPGWLAALIVAAFFLLIVAIASLIGIAKFKKAMPLVPEDTIRGIKHDLGIAKEGSAFDESILDPNSPAAKAAKAEKEAAAEKAKAEKAAKEAAKEADAVKAPTEAELRSRLKKRRQHLTGVRDELGEQLDVKKQGQALLESANGKFQEGKEFAASKLADLGDSVPDSLSERLAARWKDLAAFATAAVVFVVALRKLLKK</sequence>
<dbReference type="AlphaFoldDB" id="A0A558GUY5"/>
<keyword evidence="1" id="KW-0175">Coiled coil</keyword>
<keyword evidence="2" id="KW-0472">Membrane</keyword>
<dbReference type="EMBL" id="VNFK01000013">
    <property type="protein sequence ID" value="TVU60681.1"/>
    <property type="molecule type" value="Genomic_DNA"/>
</dbReference>
<evidence type="ECO:0000256" key="1">
    <source>
        <dbReference type="SAM" id="Coils"/>
    </source>
</evidence>
<dbReference type="Proteomes" id="UP000316500">
    <property type="component" value="Unassembled WGS sequence"/>
</dbReference>